<dbReference type="Pfam" id="PF01753">
    <property type="entry name" value="zf-MYND"/>
    <property type="match status" value="1"/>
</dbReference>
<dbReference type="Gene3D" id="6.10.140.2220">
    <property type="match status" value="1"/>
</dbReference>
<keyword evidence="7" id="KW-1185">Reference proteome</keyword>
<dbReference type="Proteomes" id="UP000188533">
    <property type="component" value="Unassembled WGS sequence"/>
</dbReference>
<evidence type="ECO:0000313" key="6">
    <source>
        <dbReference type="EMBL" id="GAW09574.1"/>
    </source>
</evidence>
<evidence type="ECO:0000256" key="1">
    <source>
        <dbReference type="ARBA" id="ARBA00022723"/>
    </source>
</evidence>
<dbReference type="SUPFAM" id="SSF144232">
    <property type="entry name" value="HIT/MYND zinc finger-like"/>
    <property type="match status" value="1"/>
</dbReference>
<dbReference type="Pfam" id="PF02558">
    <property type="entry name" value="ApbA"/>
    <property type="match status" value="1"/>
</dbReference>
<dbReference type="PROSITE" id="PS50865">
    <property type="entry name" value="ZF_MYND_2"/>
    <property type="match status" value="1"/>
</dbReference>
<evidence type="ECO:0000259" key="5">
    <source>
        <dbReference type="PROSITE" id="PS50865"/>
    </source>
</evidence>
<keyword evidence="2 4" id="KW-0863">Zinc-finger</keyword>
<proteinExistence type="predicted"/>
<keyword evidence="3" id="KW-0862">Zinc</keyword>
<sequence>MEERFSKDEQEQRRLEVYLRPVIPASQMYTVSDRRNAIRPYVLSIQIDLKHNRPWRCEFCTKFARESVWMTSEWLQLKTPSMVSYVHLVCNSEIGECAQTLSAINSEMQSLAGAPPRPLPKLSRNGTKYPMAASCVNCNNEAKESRKHLKQCNRCKITRSCSTDCQKADWARHKVFCKTVKEVKWSTEILNHDGHDERNPGRWIWRCWIHLWKDSLIAKRSGLARVTAVARSNYDAVNQNGMHFKSSKYGDIPGWRPDRLCKSVGSAADTPYDYVILTTKALPDIIKTPTILAPLLTAPYIEKYPQPAYVILQNGLNVEVDLYHAIKALAQGEPKIIGTSLYIGTNLLAPDVVEHNGFDRPTLGIYRHNDFTTTTNSPEETVILEGIASILAKGGSTVSVVPEIQRKKFSKNFWNVAFSSLTSLTGYTLPSVFRPPPSDPSIQYEPFVAPKTAHLINEFTIPTLKAIMEELVSLARALGFPDSEDGLPSSTVESILNNTASIHVSSESTHAKLCEWRRSVGSPFLVLKPYTDSSLSFRIRLSEQWQANFEALSFVYYDALFGGYPDR</sequence>
<gene>
    <name evidence="6" type="ORF">LENED_011739</name>
</gene>
<dbReference type="PANTHER" id="PTHR21708:SF43">
    <property type="entry name" value="KETOPANTOATE REDUCTASE C-TERMINAL DOMAIN-CONTAINING PROTEIN"/>
    <property type="match status" value="1"/>
</dbReference>
<reference evidence="6 7" key="1">
    <citation type="submission" date="2016-08" db="EMBL/GenBank/DDBJ databases">
        <authorList>
            <consortium name="Lentinula edodes genome sequencing consortium"/>
            <person name="Sakamoto Y."/>
            <person name="Nakade K."/>
            <person name="Sato S."/>
            <person name="Yoshida Y."/>
            <person name="Miyazaki K."/>
            <person name="Natsume S."/>
            <person name="Konno N."/>
        </authorList>
    </citation>
    <scope>NUCLEOTIDE SEQUENCE [LARGE SCALE GENOMIC DNA]</scope>
    <source>
        <strain evidence="6 7">NBRC 111202</strain>
    </source>
</reference>
<dbReference type="AlphaFoldDB" id="A0A1Q3ER42"/>
<dbReference type="InterPro" id="IPR013332">
    <property type="entry name" value="KPR_N"/>
</dbReference>
<evidence type="ECO:0000256" key="4">
    <source>
        <dbReference type="PROSITE-ProRule" id="PRU00134"/>
    </source>
</evidence>
<dbReference type="Gene3D" id="1.10.1040.10">
    <property type="entry name" value="N-(1-d-carboxylethyl)-l-norvaline Dehydrogenase, domain 2"/>
    <property type="match status" value="1"/>
</dbReference>
<evidence type="ECO:0000256" key="2">
    <source>
        <dbReference type="ARBA" id="ARBA00022771"/>
    </source>
</evidence>
<evidence type="ECO:0000313" key="7">
    <source>
        <dbReference type="Proteomes" id="UP000188533"/>
    </source>
</evidence>
<dbReference type="GO" id="GO:0005737">
    <property type="term" value="C:cytoplasm"/>
    <property type="evidence" value="ECO:0007669"/>
    <property type="project" value="TreeGrafter"/>
</dbReference>
<dbReference type="EMBL" id="BDGU01001130">
    <property type="protein sequence ID" value="GAW09574.1"/>
    <property type="molecule type" value="Genomic_DNA"/>
</dbReference>
<protein>
    <recommendedName>
        <fullName evidence="5">MYND-type domain-containing protein</fullName>
    </recommendedName>
</protein>
<dbReference type="InterPro" id="IPR013328">
    <property type="entry name" value="6PGD_dom2"/>
</dbReference>
<organism evidence="6 7">
    <name type="scientific">Lentinula edodes</name>
    <name type="common">Shiitake mushroom</name>
    <name type="synonym">Lentinus edodes</name>
    <dbReference type="NCBI Taxonomy" id="5353"/>
    <lineage>
        <taxon>Eukaryota</taxon>
        <taxon>Fungi</taxon>
        <taxon>Dikarya</taxon>
        <taxon>Basidiomycota</taxon>
        <taxon>Agaricomycotina</taxon>
        <taxon>Agaricomycetes</taxon>
        <taxon>Agaricomycetidae</taxon>
        <taxon>Agaricales</taxon>
        <taxon>Marasmiineae</taxon>
        <taxon>Omphalotaceae</taxon>
        <taxon>Lentinula</taxon>
    </lineage>
</organism>
<dbReference type="InterPro" id="IPR002893">
    <property type="entry name" value="Znf_MYND"/>
</dbReference>
<dbReference type="InterPro" id="IPR051402">
    <property type="entry name" value="KPR-Related"/>
</dbReference>
<comment type="caution">
    <text evidence="6">The sequence shown here is derived from an EMBL/GenBank/DDBJ whole genome shotgun (WGS) entry which is preliminary data.</text>
</comment>
<name>A0A1Q3ER42_LENED</name>
<keyword evidence="1" id="KW-0479">Metal-binding</keyword>
<reference evidence="6 7" key="2">
    <citation type="submission" date="2017-02" db="EMBL/GenBank/DDBJ databases">
        <title>A genome survey and senescence transcriptome analysis in Lentinula edodes.</title>
        <authorList>
            <person name="Sakamoto Y."/>
            <person name="Nakade K."/>
            <person name="Sato S."/>
            <person name="Yoshida Y."/>
            <person name="Miyazaki K."/>
            <person name="Natsume S."/>
            <person name="Konno N."/>
        </authorList>
    </citation>
    <scope>NUCLEOTIDE SEQUENCE [LARGE SCALE GENOMIC DNA]</scope>
    <source>
        <strain evidence="6 7">NBRC 111202</strain>
    </source>
</reference>
<feature type="domain" description="MYND-type" evidence="5">
    <location>
        <begin position="135"/>
        <end position="177"/>
    </location>
</feature>
<dbReference type="STRING" id="5353.A0A1Q3ER42"/>
<evidence type="ECO:0000256" key="3">
    <source>
        <dbReference type="ARBA" id="ARBA00022833"/>
    </source>
</evidence>
<dbReference type="Gene3D" id="3.40.50.720">
    <property type="entry name" value="NAD(P)-binding Rossmann-like Domain"/>
    <property type="match status" value="1"/>
</dbReference>
<dbReference type="PANTHER" id="PTHR21708">
    <property type="entry name" value="PROBABLE 2-DEHYDROPANTOATE 2-REDUCTASE"/>
    <property type="match status" value="1"/>
</dbReference>
<dbReference type="GO" id="GO:0008270">
    <property type="term" value="F:zinc ion binding"/>
    <property type="evidence" value="ECO:0007669"/>
    <property type="project" value="UniProtKB-KW"/>
</dbReference>
<accession>A0A1Q3ER42</accession>